<dbReference type="AlphaFoldDB" id="A0A8J2HEM3"/>
<accession>A0A8J2HEM3</accession>
<comment type="caution">
    <text evidence="1">The sequence shown here is derived from an EMBL/GenBank/DDBJ whole genome shotgun (WGS) entry which is preliminary data.</text>
</comment>
<dbReference type="PANTHER" id="PTHR46113">
    <property type="entry name" value="SNAC DOMAIN-CONTAINING PROTEIN"/>
    <property type="match status" value="1"/>
</dbReference>
<reference evidence="1" key="1">
    <citation type="submission" date="2021-04" db="EMBL/GenBank/DDBJ databases">
        <authorList>
            <person name="Chebbi M.A.C M."/>
        </authorList>
    </citation>
    <scope>NUCLEOTIDE SEQUENCE</scope>
</reference>
<dbReference type="PANTHER" id="PTHR46113:SF1">
    <property type="entry name" value="PEPTIDASE M17 LEUCYL AMINOPEPTIDASE N-TERMINAL DOMAIN-CONTAINING PROTEIN"/>
    <property type="match status" value="1"/>
</dbReference>
<evidence type="ECO:0000313" key="1">
    <source>
        <dbReference type="EMBL" id="CAG5093160.1"/>
    </source>
</evidence>
<dbReference type="OrthoDB" id="7696210at2759"/>
<keyword evidence="2" id="KW-1185">Reference proteome</keyword>
<sequence length="95" mass="11127">MVKGSKFYLFIDLSHFVCKRSLVLFERFGLSTEFLDVDITLWASHRSFQENIQFFSSLKVVNDVAERNVALITKYNQHLTNSEEQFQGLLQTFDV</sequence>
<dbReference type="EMBL" id="CAJNRD030001120">
    <property type="protein sequence ID" value="CAG5093160.1"/>
    <property type="molecule type" value="Genomic_DNA"/>
</dbReference>
<proteinExistence type="predicted"/>
<protein>
    <submittedName>
        <fullName evidence="1">Uncharacterized protein</fullName>
    </submittedName>
</protein>
<organism evidence="1 2">
    <name type="scientific">Cotesia congregata</name>
    <name type="common">Parasitoid wasp</name>
    <name type="synonym">Apanteles congregatus</name>
    <dbReference type="NCBI Taxonomy" id="51543"/>
    <lineage>
        <taxon>Eukaryota</taxon>
        <taxon>Metazoa</taxon>
        <taxon>Ecdysozoa</taxon>
        <taxon>Arthropoda</taxon>
        <taxon>Hexapoda</taxon>
        <taxon>Insecta</taxon>
        <taxon>Pterygota</taxon>
        <taxon>Neoptera</taxon>
        <taxon>Endopterygota</taxon>
        <taxon>Hymenoptera</taxon>
        <taxon>Apocrita</taxon>
        <taxon>Ichneumonoidea</taxon>
        <taxon>Braconidae</taxon>
        <taxon>Microgastrinae</taxon>
        <taxon>Cotesia</taxon>
    </lineage>
</organism>
<gene>
    <name evidence="1" type="ORF">HICCMSTLAB_LOCUS6631</name>
</gene>
<evidence type="ECO:0000313" key="2">
    <source>
        <dbReference type="Proteomes" id="UP000786811"/>
    </source>
</evidence>
<dbReference type="Proteomes" id="UP000786811">
    <property type="component" value="Unassembled WGS sequence"/>
</dbReference>
<name>A0A8J2HEM3_COTCN</name>